<comment type="caution">
    <text evidence="1">The sequence shown here is derived from an EMBL/GenBank/DDBJ whole genome shotgun (WGS) entry which is preliminary data.</text>
</comment>
<evidence type="ECO:0000313" key="2">
    <source>
        <dbReference type="Proteomes" id="UP001148662"/>
    </source>
</evidence>
<proteinExistence type="predicted"/>
<gene>
    <name evidence="1" type="ORF">NM688_g7708</name>
</gene>
<accession>A0ACC1S1Y4</accession>
<organism evidence="1 2">
    <name type="scientific">Phlebia brevispora</name>
    <dbReference type="NCBI Taxonomy" id="194682"/>
    <lineage>
        <taxon>Eukaryota</taxon>
        <taxon>Fungi</taxon>
        <taxon>Dikarya</taxon>
        <taxon>Basidiomycota</taxon>
        <taxon>Agaricomycotina</taxon>
        <taxon>Agaricomycetes</taxon>
        <taxon>Polyporales</taxon>
        <taxon>Meruliaceae</taxon>
        <taxon>Phlebia</taxon>
    </lineage>
</organism>
<dbReference type="Proteomes" id="UP001148662">
    <property type="component" value="Unassembled WGS sequence"/>
</dbReference>
<dbReference type="EMBL" id="JANHOG010001875">
    <property type="protein sequence ID" value="KAJ3530427.1"/>
    <property type="molecule type" value="Genomic_DNA"/>
</dbReference>
<sequence length="155" mass="16628">MLGVKVHLASRATSIACKIGTQRSALTPLSVESEGRSGEKKTRRVLARGSRRLGRSDCSSDERDTLASLGRPLSALRITREGSAFGARYGSCSPGSSVTTSSSPFDRADEAHYTTQDLPELRVDTAQINAVFVVSSRDRALGDDTTTIIVRELGR</sequence>
<protein>
    <submittedName>
        <fullName evidence="1">Uncharacterized protein</fullName>
    </submittedName>
</protein>
<keyword evidence="2" id="KW-1185">Reference proteome</keyword>
<reference evidence="1" key="1">
    <citation type="submission" date="2022-07" db="EMBL/GenBank/DDBJ databases">
        <title>Genome Sequence of Phlebia brevispora.</title>
        <authorList>
            <person name="Buettner E."/>
        </authorList>
    </citation>
    <scope>NUCLEOTIDE SEQUENCE</scope>
    <source>
        <strain evidence="1">MPL23</strain>
    </source>
</reference>
<evidence type="ECO:0000313" key="1">
    <source>
        <dbReference type="EMBL" id="KAJ3530427.1"/>
    </source>
</evidence>
<name>A0ACC1S1Y4_9APHY</name>